<dbReference type="Proteomes" id="UP000184386">
    <property type="component" value="Unassembled WGS sequence"/>
</dbReference>
<evidence type="ECO:0000256" key="6">
    <source>
        <dbReference type="ARBA" id="ARBA00022840"/>
    </source>
</evidence>
<evidence type="ECO:0000256" key="1">
    <source>
        <dbReference type="ARBA" id="ARBA00004651"/>
    </source>
</evidence>
<dbReference type="SUPFAM" id="SSF52540">
    <property type="entry name" value="P-loop containing nucleoside triphosphate hydrolases"/>
    <property type="match status" value="1"/>
</dbReference>
<keyword evidence="3" id="KW-1003">Cell membrane</keyword>
<dbReference type="OrthoDB" id="9762778at2"/>
<evidence type="ECO:0000259" key="11">
    <source>
        <dbReference type="PROSITE" id="PS50929"/>
    </source>
</evidence>
<dbReference type="Gene3D" id="3.40.50.300">
    <property type="entry name" value="P-loop containing nucleotide triphosphate hydrolases"/>
    <property type="match status" value="1"/>
</dbReference>
<dbReference type="InterPro" id="IPR027417">
    <property type="entry name" value="P-loop_NTPase"/>
</dbReference>
<keyword evidence="5" id="KW-0547">Nucleotide-binding</keyword>
<evidence type="ECO:0000256" key="4">
    <source>
        <dbReference type="ARBA" id="ARBA00022692"/>
    </source>
</evidence>
<dbReference type="SMART" id="SM00382">
    <property type="entry name" value="AAA"/>
    <property type="match status" value="1"/>
</dbReference>
<dbReference type="InterPro" id="IPR011527">
    <property type="entry name" value="ABC1_TM_dom"/>
</dbReference>
<dbReference type="Gene3D" id="1.20.1560.10">
    <property type="entry name" value="ABC transporter type 1, transmembrane domain"/>
    <property type="match status" value="1"/>
</dbReference>
<dbReference type="InterPro" id="IPR017871">
    <property type="entry name" value="ABC_transporter-like_CS"/>
</dbReference>
<feature type="domain" description="ABC transporter" evidence="10">
    <location>
        <begin position="361"/>
        <end position="597"/>
    </location>
</feature>
<keyword evidence="4 9" id="KW-0812">Transmembrane</keyword>
<evidence type="ECO:0000256" key="9">
    <source>
        <dbReference type="SAM" id="Phobius"/>
    </source>
</evidence>
<keyword evidence="13" id="KW-1185">Reference proteome</keyword>
<dbReference type="GO" id="GO:0005886">
    <property type="term" value="C:plasma membrane"/>
    <property type="evidence" value="ECO:0007669"/>
    <property type="project" value="UniProtKB-SubCell"/>
</dbReference>
<dbReference type="InterPro" id="IPR039421">
    <property type="entry name" value="Type_1_exporter"/>
</dbReference>
<feature type="transmembrane region" description="Helical" evidence="9">
    <location>
        <begin position="232"/>
        <end position="258"/>
    </location>
</feature>
<accession>A0A1M6Y8S5</accession>
<proteinExistence type="predicted"/>
<evidence type="ECO:0000256" key="5">
    <source>
        <dbReference type="ARBA" id="ARBA00022741"/>
    </source>
</evidence>
<protein>
    <submittedName>
        <fullName evidence="12">ATP-binding cassette, subfamily B</fullName>
    </submittedName>
</protein>
<feature type="transmembrane region" description="Helical" evidence="9">
    <location>
        <begin position="15"/>
        <end position="40"/>
    </location>
</feature>
<dbReference type="Pfam" id="PF00005">
    <property type="entry name" value="ABC_tran"/>
    <property type="match status" value="1"/>
</dbReference>
<dbReference type="InterPro" id="IPR003593">
    <property type="entry name" value="AAA+_ATPase"/>
</dbReference>
<dbReference type="RefSeq" id="WP_073278952.1">
    <property type="nucleotide sequence ID" value="NZ_FRAC01000024.1"/>
</dbReference>
<dbReference type="GO" id="GO:0016887">
    <property type="term" value="F:ATP hydrolysis activity"/>
    <property type="evidence" value="ECO:0007669"/>
    <property type="project" value="InterPro"/>
</dbReference>
<dbReference type="InterPro" id="IPR003439">
    <property type="entry name" value="ABC_transporter-like_ATP-bd"/>
</dbReference>
<dbReference type="PROSITE" id="PS00211">
    <property type="entry name" value="ABC_TRANSPORTER_1"/>
    <property type="match status" value="1"/>
</dbReference>
<dbReference type="SUPFAM" id="SSF90123">
    <property type="entry name" value="ABC transporter transmembrane region"/>
    <property type="match status" value="1"/>
</dbReference>
<organism evidence="12 13">
    <name type="scientific">Anaerocolumna jejuensis DSM 15929</name>
    <dbReference type="NCBI Taxonomy" id="1121322"/>
    <lineage>
        <taxon>Bacteria</taxon>
        <taxon>Bacillati</taxon>
        <taxon>Bacillota</taxon>
        <taxon>Clostridia</taxon>
        <taxon>Lachnospirales</taxon>
        <taxon>Lachnospiraceae</taxon>
        <taxon>Anaerocolumna</taxon>
    </lineage>
</organism>
<evidence type="ECO:0000259" key="10">
    <source>
        <dbReference type="PROSITE" id="PS50893"/>
    </source>
</evidence>
<dbReference type="PANTHER" id="PTHR43394:SF1">
    <property type="entry name" value="ATP-BINDING CASSETTE SUB-FAMILY B MEMBER 10, MITOCHONDRIAL"/>
    <property type="match status" value="1"/>
</dbReference>
<dbReference type="EMBL" id="FRAC01000024">
    <property type="protein sequence ID" value="SHL14647.1"/>
    <property type="molecule type" value="Genomic_DNA"/>
</dbReference>
<keyword evidence="8 9" id="KW-0472">Membrane</keyword>
<evidence type="ECO:0000256" key="8">
    <source>
        <dbReference type="ARBA" id="ARBA00023136"/>
    </source>
</evidence>
<evidence type="ECO:0000256" key="2">
    <source>
        <dbReference type="ARBA" id="ARBA00022448"/>
    </source>
</evidence>
<dbReference type="GO" id="GO:0005524">
    <property type="term" value="F:ATP binding"/>
    <property type="evidence" value="ECO:0007669"/>
    <property type="project" value="UniProtKB-KW"/>
</dbReference>
<reference evidence="12 13" key="1">
    <citation type="submission" date="2016-11" db="EMBL/GenBank/DDBJ databases">
        <authorList>
            <person name="Jaros S."/>
            <person name="Januszkiewicz K."/>
            <person name="Wedrychowicz H."/>
        </authorList>
    </citation>
    <scope>NUCLEOTIDE SEQUENCE [LARGE SCALE GENOMIC DNA]</scope>
    <source>
        <strain evidence="12 13">DSM 15929</strain>
    </source>
</reference>
<feature type="domain" description="ABC transmembrane type-1" evidence="11">
    <location>
        <begin position="16"/>
        <end position="298"/>
    </location>
</feature>
<keyword evidence="7 9" id="KW-1133">Transmembrane helix</keyword>
<feature type="transmembrane region" description="Helical" evidence="9">
    <location>
        <begin position="278"/>
        <end position="296"/>
    </location>
</feature>
<dbReference type="FunFam" id="3.40.50.300:FF:000221">
    <property type="entry name" value="Multidrug ABC transporter ATP-binding protein"/>
    <property type="match status" value="1"/>
</dbReference>
<keyword evidence="6 12" id="KW-0067">ATP-binding</keyword>
<sequence length="604" mass="66837">MKKFLVYARGYKKELILAIICIEAETVFELIIPMIMADIIDVGIANRDRSYILLKGLQMVVCAVISLFLGNLYARFTAACGNGIGASIRAAEFQKMQTFSFSNTDKFSTPSLVTRLTSDVTTIQNSITNGMRPGFRSPVMMFIAIFLSFRINGALAVVFLIAAPILGIVLFFIVKNVRPLYARMQSAVDYVNRIIQENLAAIRVVKAYVREDYEITKFEEVNQNLKNTSEKAFSLAVLNMPAFQFVMYGTILSILWFGGNLVAIGDMKVGSLTSFLSYVLQVLNSLMMFSNVFLLFTRSLTSWKRISEVLEEEPDITDDRAITGDRSVTDGLAVADDVAITNGSSISNNPAKELEMKSGSISFDHVYFKYKEAAREYVLSDISFSIESGQTIGILGPTGSSKSTLVQLIPRLYDVTSGNISIDGHPIYEYTQRHLRDSIAMVLQKNTLFSGTVKENLLWGKEDATMEEIESACHIACVDEFIDRLDKGYDTELGQGGVNVSGGQKQRLCIARAILKAPKVLILDDSTSAVDTATEAKIKEGLAKELPGMTKIIVAQRITSIMDADQILILDDGKINAIGIHKTLLEENEIYQDIYYSQQQGGNL</sequence>
<dbReference type="Pfam" id="PF00664">
    <property type="entry name" value="ABC_membrane"/>
    <property type="match status" value="1"/>
</dbReference>
<dbReference type="InterPro" id="IPR036640">
    <property type="entry name" value="ABC1_TM_sf"/>
</dbReference>
<comment type="subcellular location">
    <subcellularLocation>
        <location evidence="1">Cell membrane</location>
        <topology evidence="1">Multi-pass membrane protein</topology>
    </subcellularLocation>
</comment>
<name>A0A1M6Y8S5_9FIRM</name>
<dbReference type="CDD" id="cd18548">
    <property type="entry name" value="ABC_6TM_Tm287_like"/>
    <property type="match status" value="1"/>
</dbReference>
<dbReference type="PROSITE" id="PS50893">
    <property type="entry name" value="ABC_TRANSPORTER_2"/>
    <property type="match status" value="1"/>
</dbReference>
<feature type="transmembrane region" description="Helical" evidence="9">
    <location>
        <begin position="52"/>
        <end position="74"/>
    </location>
</feature>
<evidence type="ECO:0000313" key="12">
    <source>
        <dbReference type="EMBL" id="SHL14647.1"/>
    </source>
</evidence>
<evidence type="ECO:0000256" key="3">
    <source>
        <dbReference type="ARBA" id="ARBA00022475"/>
    </source>
</evidence>
<dbReference type="PANTHER" id="PTHR43394">
    <property type="entry name" value="ATP-DEPENDENT PERMEASE MDL1, MITOCHONDRIAL"/>
    <property type="match status" value="1"/>
</dbReference>
<gene>
    <name evidence="12" type="ORF">SAMN02745136_04202</name>
</gene>
<feature type="transmembrane region" description="Helical" evidence="9">
    <location>
        <begin position="141"/>
        <end position="174"/>
    </location>
</feature>
<evidence type="ECO:0000313" key="13">
    <source>
        <dbReference type="Proteomes" id="UP000184386"/>
    </source>
</evidence>
<dbReference type="PROSITE" id="PS50929">
    <property type="entry name" value="ABC_TM1F"/>
    <property type="match status" value="1"/>
</dbReference>
<dbReference type="GO" id="GO:0015421">
    <property type="term" value="F:ABC-type oligopeptide transporter activity"/>
    <property type="evidence" value="ECO:0007669"/>
    <property type="project" value="TreeGrafter"/>
</dbReference>
<keyword evidence="2" id="KW-0813">Transport</keyword>
<dbReference type="AlphaFoldDB" id="A0A1M6Y8S5"/>
<dbReference type="STRING" id="1121322.SAMN02745136_04202"/>
<evidence type="ECO:0000256" key="7">
    <source>
        <dbReference type="ARBA" id="ARBA00022989"/>
    </source>
</evidence>